<feature type="coiled-coil region" evidence="1">
    <location>
        <begin position="60"/>
        <end position="87"/>
    </location>
</feature>
<evidence type="ECO:0000313" key="3">
    <source>
        <dbReference type="EMBL" id="ALA45464.1"/>
    </source>
</evidence>
<dbReference type="OrthoDB" id="9501at10239"/>
<protein>
    <recommendedName>
        <fullName evidence="5">DUF2815 family protein</fullName>
    </recommendedName>
</protein>
<evidence type="ECO:0000256" key="1">
    <source>
        <dbReference type="SAM" id="Coils"/>
    </source>
</evidence>
<feature type="region of interest" description="Disordered" evidence="2">
    <location>
        <begin position="187"/>
        <end position="212"/>
    </location>
</feature>
<dbReference type="InterPro" id="IPR022595">
    <property type="entry name" value="Enc34_ssDNA-bd"/>
</dbReference>
<dbReference type="KEGG" id="vg:26798889"/>
<dbReference type="EMBL" id="KT321316">
    <property type="protein sequence ID" value="ALA45464.1"/>
    <property type="molecule type" value="Genomic_DNA"/>
</dbReference>
<dbReference type="RefSeq" id="YP_009226424.1">
    <property type="nucleotide sequence ID" value="NC_029106.1"/>
</dbReference>
<keyword evidence="4" id="KW-1185">Reference proteome</keyword>
<evidence type="ECO:0000313" key="4">
    <source>
        <dbReference type="Proteomes" id="UP000201646"/>
    </source>
</evidence>
<reference evidence="3" key="1">
    <citation type="submission" date="2015-09" db="EMBL/GenBank/DDBJ databases">
        <authorList>
            <person name="Zhao X."/>
        </authorList>
    </citation>
    <scope>NUCLEOTIDE SEQUENCE</scope>
</reference>
<dbReference type="Gene3D" id="2.40.50.140">
    <property type="entry name" value="Nucleic acid-binding proteins"/>
    <property type="match status" value="1"/>
</dbReference>
<name>A0A0K2FHX2_9CAUD</name>
<gene>
    <name evidence="3" type="ORF">ADP64_000006</name>
</gene>
<proteinExistence type="predicted"/>
<evidence type="ECO:0000256" key="2">
    <source>
        <dbReference type="SAM" id="MobiDB-lite"/>
    </source>
</evidence>
<dbReference type="Proteomes" id="UP000201646">
    <property type="component" value="Segment"/>
</dbReference>
<keyword evidence="1" id="KW-0175">Coiled coil</keyword>
<feature type="compositionally biased region" description="Acidic residues" evidence="2">
    <location>
        <begin position="196"/>
        <end position="212"/>
    </location>
</feature>
<dbReference type="InterPro" id="IPR012340">
    <property type="entry name" value="NA-bd_OB-fold"/>
</dbReference>
<dbReference type="GeneID" id="26798889"/>
<accession>A0A0K2FHX2</accession>
<organism evidence="3 4">
    <name type="scientific">Achromobacter phage phiAxp-2</name>
    <dbReference type="NCBI Taxonomy" id="1664246"/>
    <lineage>
        <taxon>Viruses</taxon>
        <taxon>Duplodnaviria</taxon>
        <taxon>Heunggongvirae</taxon>
        <taxon>Uroviricota</taxon>
        <taxon>Caudoviricetes</taxon>
        <taxon>Casjensviridae</taxon>
        <taxon>Fengtaivirus</taxon>
        <taxon>Fengtaivirus Axp2</taxon>
    </lineage>
</organism>
<dbReference type="Pfam" id="PF10991">
    <property type="entry name" value="Enc34_ssDNA-bd"/>
    <property type="match status" value="1"/>
</dbReference>
<evidence type="ECO:0008006" key="5">
    <source>
        <dbReference type="Google" id="ProtNLM"/>
    </source>
</evidence>
<sequence>MSALVIAKQVKNAILYTNGAMRIDNVIASYPHLDERWSKADSKTGKKPPEKYSLVGLLDKKTHGEAYELIEERIKALEKEAKIKVALDDWFCRDGDRTRKEENEGRWTLNASEQREVTIRDVKGNKLRDEKGNLVGVEHANEIKEMFYPGCVVSIMIRPWAQDNEFGKKINAGLVAVKFMRDGDRLGGEQMTDDGAWNDEDSGSDLDGDDEM</sequence>